<dbReference type="PANTHER" id="PTHR43265:SF1">
    <property type="entry name" value="ESTERASE ESTD"/>
    <property type="match status" value="1"/>
</dbReference>
<accession>A0ABU1K5L2</accession>
<dbReference type="Pfam" id="PF12146">
    <property type="entry name" value="Hydrolase_4"/>
    <property type="match status" value="1"/>
</dbReference>
<dbReference type="RefSeq" id="WP_309727790.1">
    <property type="nucleotide sequence ID" value="NZ_JAVDQA010000003.1"/>
</dbReference>
<dbReference type="InterPro" id="IPR053145">
    <property type="entry name" value="AB_hydrolase_Est10"/>
</dbReference>
<keyword evidence="2" id="KW-0732">Signal</keyword>
<comment type="caution">
    <text evidence="4">The sequence shown here is derived from an EMBL/GenBank/DDBJ whole genome shotgun (WGS) entry which is preliminary data.</text>
</comment>
<feature type="signal peptide" evidence="2">
    <location>
        <begin position="1"/>
        <end position="18"/>
    </location>
</feature>
<proteinExistence type="predicted"/>
<evidence type="ECO:0000259" key="3">
    <source>
        <dbReference type="Pfam" id="PF12146"/>
    </source>
</evidence>
<dbReference type="Gene3D" id="3.40.50.1820">
    <property type="entry name" value="alpha/beta hydrolase"/>
    <property type="match status" value="1"/>
</dbReference>
<reference evidence="4 5" key="1">
    <citation type="submission" date="2023-07" db="EMBL/GenBank/DDBJ databases">
        <title>Genomic Encyclopedia of Type Strains, Phase IV (KMG-IV): sequencing the most valuable type-strain genomes for metagenomic binning, comparative biology and taxonomic classification.</title>
        <authorList>
            <person name="Goeker M."/>
        </authorList>
    </citation>
    <scope>NUCLEOTIDE SEQUENCE [LARGE SCALE GENOMIC DNA]</scope>
    <source>
        <strain evidence="4 5">DSM 102814</strain>
    </source>
</reference>
<gene>
    <name evidence="4" type="ORF">GGR31_001539</name>
</gene>
<keyword evidence="5" id="KW-1185">Reference proteome</keyword>
<organism evidence="4 5">
    <name type="scientific">Mesonia maritima</name>
    <dbReference type="NCBI Taxonomy" id="1793873"/>
    <lineage>
        <taxon>Bacteria</taxon>
        <taxon>Pseudomonadati</taxon>
        <taxon>Bacteroidota</taxon>
        <taxon>Flavobacteriia</taxon>
        <taxon>Flavobacteriales</taxon>
        <taxon>Flavobacteriaceae</taxon>
        <taxon>Mesonia</taxon>
    </lineage>
</organism>
<dbReference type="PANTHER" id="PTHR43265">
    <property type="entry name" value="ESTERASE ESTD"/>
    <property type="match status" value="1"/>
</dbReference>
<dbReference type="InterPro" id="IPR029058">
    <property type="entry name" value="AB_hydrolase_fold"/>
</dbReference>
<evidence type="ECO:0000313" key="4">
    <source>
        <dbReference type="EMBL" id="MDR6300896.1"/>
    </source>
</evidence>
<evidence type="ECO:0000313" key="5">
    <source>
        <dbReference type="Proteomes" id="UP001257659"/>
    </source>
</evidence>
<protein>
    <recommendedName>
        <fullName evidence="3">Serine aminopeptidase S33 domain-containing protein</fullName>
    </recommendedName>
</protein>
<feature type="domain" description="Serine aminopeptidase S33" evidence="3">
    <location>
        <begin position="185"/>
        <end position="416"/>
    </location>
</feature>
<feature type="region of interest" description="Disordered" evidence="1">
    <location>
        <begin position="111"/>
        <end position="131"/>
    </location>
</feature>
<evidence type="ECO:0000256" key="1">
    <source>
        <dbReference type="SAM" id="MobiDB-lite"/>
    </source>
</evidence>
<feature type="chain" id="PRO_5046195570" description="Serine aminopeptidase S33 domain-containing protein" evidence="2">
    <location>
        <begin position="19"/>
        <end position="454"/>
    </location>
</feature>
<dbReference type="InterPro" id="IPR022742">
    <property type="entry name" value="Hydrolase_4"/>
</dbReference>
<dbReference type="EMBL" id="JAVDQA010000003">
    <property type="protein sequence ID" value="MDR6300896.1"/>
    <property type="molecule type" value="Genomic_DNA"/>
</dbReference>
<feature type="compositionally biased region" description="Basic and acidic residues" evidence="1">
    <location>
        <begin position="112"/>
        <end position="127"/>
    </location>
</feature>
<sequence>MKTRLTLFFIFFSTIIFAQNIEGNWSGDIEVQGTKIGFTFTITKDGDNYSSVVDIPKQGVKDLPVTTTTFKDSTLTLNIAMAGITYEGKYENNAFVGNYKQAGLTLPLKLTPGEKKLNRPQEPKEPFPYKSKNINVKNEKAGINLAATLTLPENVKKAPAVILISGSGPQNRDSEILGHKPFLLLSDYLTRNGFAVLRFDERGVGESEGVFSTATSYDFADDVESFFNYLETRKDIDSENIGLIGHSEGGSVAPIIAARNKNVAFIILMAGAGVQGSDLLLSQKKAIQEKLGVDAETIEKSQQQLGKAYQMIVNSTENNEAFQQKLANYLDENFDEVQTTAQAQKLAQQLTSPWMYNFIRYNPKPILEKVKCPVLAINGSNDLQVPAKENLSAIKTTLTAKGNKKVTMREIEKLNHLFQESKTGLPNEYAEIEQTISPVALRIISDWLLRTTAN</sequence>
<name>A0ABU1K5L2_9FLAO</name>
<evidence type="ECO:0000256" key="2">
    <source>
        <dbReference type="SAM" id="SignalP"/>
    </source>
</evidence>
<dbReference type="Proteomes" id="UP001257659">
    <property type="component" value="Unassembled WGS sequence"/>
</dbReference>
<dbReference type="SUPFAM" id="SSF53474">
    <property type="entry name" value="alpha/beta-Hydrolases"/>
    <property type="match status" value="1"/>
</dbReference>